<proteinExistence type="inferred from homology"/>
<evidence type="ECO:0000256" key="2">
    <source>
        <dbReference type="ARBA" id="ARBA00022723"/>
    </source>
</evidence>
<dbReference type="CDD" id="cd09608">
    <property type="entry name" value="M3B_PepF"/>
    <property type="match status" value="1"/>
</dbReference>
<keyword evidence="4 6" id="KW-0862">Zinc</keyword>
<sequence>MFRKEMIMTELKDRLQVDDKEKWDLTDIYHTIEDWESDFHKIEVLTKELHEFNGNIHDGNSLLAYLTKSEEISSIISLMFAYARLQSDLDTRDTDAQSLVDKVSQLHVKVSAAKSFFSPFLLSVDENTLHSYIEEAEGLQYYKEDLFELYRYKKHVLNKDQEEILSQMGEALSSPQHTYGMLNNADILFGEVTTDEGEKVTLTRGMYAKLIEDENREKRKEAYKAYYKPYVQLKNSIASTLSAAIKNNVTVSKLRKYPSALEKSLFGDMVPKEVYENLIETTKKNIQSLHTYNELRKEKLNVDELRQYDLGVDLVAGVKQDIPYHKAFDMMIESLAPLGEEYIETLKSFKDKRYIDVRETPGKRSGAYNFGVYGVHPFILLNHHDDLNSLFTLTHECGHGMHTHYSHGYQPRISAHYTIFVAEVASTVNEVLLIHHLLKEAKDAAVRNHLVNHFIDKFKGTFFTQIMFAEFEKITHTMAEQGKPLNAQVFSEVYENLFREYNGDSLVFDEEVKYGWARIPHFYRPFYVYKYATGFASAIQIADKLLSGDQNAQKHYIEFLKGGSSDYPLNLLKKAGVDLTTPEPIESALNRFSSLVEEFSAL</sequence>
<name>A0A164LZD0_BACCE</name>
<reference evidence="9 10" key="1">
    <citation type="submission" date="2015-09" db="EMBL/GenBank/DDBJ databases">
        <title>Bacillus cereus food isolates.</title>
        <authorList>
            <person name="Boekhorst J."/>
        </authorList>
    </citation>
    <scope>NUCLEOTIDE SEQUENCE [LARGE SCALE GENOMIC DNA]</scope>
    <source>
        <strain evidence="9 10">B4088</strain>
    </source>
</reference>
<dbReference type="InterPro" id="IPR045090">
    <property type="entry name" value="Pept_M3A_M3B"/>
</dbReference>
<evidence type="ECO:0000313" key="10">
    <source>
        <dbReference type="Proteomes" id="UP000076482"/>
    </source>
</evidence>
<dbReference type="GO" id="GO:0046872">
    <property type="term" value="F:metal ion binding"/>
    <property type="evidence" value="ECO:0007669"/>
    <property type="project" value="UniProtKB-UniRule"/>
</dbReference>
<evidence type="ECO:0000256" key="6">
    <source>
        <dbReference type="RuleBase" id="RU368091"/>
    </source>
</evidence>
<accession>A0A164LZD0</accession>
<dbReference type="Gene3D" id="1.10.287.830">
    <property type="entry name" value="putative peptidase helix hairpin domain like"/>
    <property type="match status" value="1"/>
</dbReference>
<dbReference type="Gene3D" id="1.20.140.70">
    <property type="entry name" value="Oligopeptidase f, N-terminal domain"/>
    <property type="match status" value="1"/>
</dbReference>
<evidence type="ECO:0000313" key="9">
    <source>
        <dbReference type="EMBL" id="KZD57784.1"/>
    </source>
</evidence>
<evidence type="ECO:0000256" key="4">
    <source>
        <dbReference type="ARBA" id="ARBA00022833"/>
    </source>
</evidence>
<dbReference type="GO" id="GO:0006508">
    <property type="term" value="P:proteolysis"/>
    <property type="evidence" value="ECO:0007669"/>
    <property type="project" value="UniProtKB-KW"/>
</dbReference>
<feature type="domain" description="Oligopeptidase F N-terminal" evidence="8">
    <location>
        <begin position="121"/>
        <end position="189"/>
    </location>
</feature>
<dbReference type="Pfam" id="PF08439">
    <property type="entry name" value="Peptidase_M3_N"/>
    <property type="match status" value="1"/>
</dbReference>
<keyword evidence="1 6" id="KW-0645">Protease</keyword>
<comment type="cofactor">
    <cofactor evidence="6">
        <name>Zn(2+)</name>
        <dbReference type="ChEBI" id="CHEBI:29105"/>
    </cofactor>
    <text evidence="6">Binds 1 zinc ion.</text>
</comment>
<dbReference type="InterPro" id="IPR001567">
    <property type="entry name" value="Pept_M3A_M3B_dom"/>
</dbReference>
<evidence type="ECO:0000256" key="1">
    <source>
        <dbReference type="ARBA" id="ARBA00022670"/>
    </source>
</evidence>
<dbReference type="PANTHER" id="PTHR11804">
    <property type="entry name" value="PROTEASE M3 THIMET OLIGOPEPTIDASE-RELATED"/>
    <property type="match status" value="1"/>
</dbReference>
<dbReference type="EC" id="3.4.24.-" evidence="6"/>
<dbReference type="PATRIC" id="fig|1396.535.peg.6737"/>
<dbReference type="Gene3D" id="1.10.1370.20">
    <property type="entry name" value="Oligoendopeptidase f, C-terminal domain"/>
    <property type="match status" value="1"/>
</dbReference>
<evidence type="ECO:0000259" key="7">
    <source>
        <dbReference type="Pfam" id="PF01432"/>
    </source>
</evidence>
<dbReference type="Proteomes" id="UP000076482">
    <property type="component" value="Unassembled WGS sequence"/>
</dbReference>
<dbReference type="GO" id="GO:0004222">
    <property type="term" value="F:metalloendopeptidase activity"/>
    <property type="evidence" value="ECO:0007669"/>
    <property type="project" value="UniProtKB-UniRule"/>
</dbReference>
<keyword evidence="2 6" id="KW-0479">Metal-binding</keyword>
<dbReference type="InterPro" id="IPR004438">
    <property type="entry name" value="Peptidase_M3B"/>
</dbReference>
<gene>
    <name evidence="9" type="ORF">B4088_4820</name>
</gene>
<dbReference type="PANTHER" id="PTHR11804:SF84">
    <property type="entry name" value="SACCHAROLYSIN"/>
    <property type="match status" value="1"/>
</dbReference>
<organism evidence="9 10">
    <name type="scientific">Bacillus cereus</name>
    <dbReference type="NCBI Taxonomy" id="1396"/>
    <lineage>
        <taxon>Bacteria</taxon>
        <taxon>Bacillati</taxon>
        <taxon>Bacillota</taxon>
        <taxon>Bacilli</taxon>
        <taxon>Bacillales</taxon>
        <taxon>Bacillaceae</taxon>
        <taxon>Bacillus</taxon>
        <taxon>Bacillus cereus group</taxon>
    </lineage>
</organism>
<dbReference type="EMBL" id="LJKE01000087">
    <property type="protein sequence ID" value="KZD57784.1"/>
    <property type="molecule type" value="Genomic_DNA"/>
</dbReference>
<comment type="function">
    <text evidence="6">Has oligopeptidase activity and degrades a variety of small bioactive peptides.</text>
</comment>
<dbReference type="InterPro" id="IPR042088">
    <property type="entry name" value="OligoPept_F_C"/>
</dbReference>
<dbReference type="GO" id="GO:0006518">
    <property type="term" value="P:peptide metabolic process"/>
    <property type="evidence" value="ECO:0007669"/>
    <property type="project" value="TreeGrafter"/>
</dbReference>
<evidence type="ECO:0000256" key="3">
    <source>
        <dbReference type="ARBA" id="ARBA00022801"/>
    </source>
</evidence>
<dbReference type="SUPFAM" id="SSF55486">
    <property type="entry name" value="Metalloproteases ('zincins'), catalytic domain"/>
    <property type="match status" value="1"/>
</dbReference>
<protein>
    <recommendedName>
        <fullName evidence="6">Oligopeptidase F</fullName>
        <ecNumber evidence="6">3.4.24.-</ecNumber>
    </recommendedName>
</protein>
<evidence type="ECO:0000256" key="5">
    <source>
        <dbReference type="ARBA" id="ARBA00023049"/>
    </source>
</evidence>
<dbReference type="InterPro" id="IPR013647">
    <property type="entry name" value="OligopepF_N_dom"/>
</dbReference>
<keyword evidence="5 6" id="KW-0482">Metalloprotease</keyword>
<dbReference type="AlphaFoldDB" id="A0A164LZD0"/>
<comment type="similarity">
    <text evidence="6">Belongs to the peptidase M3B family.</text>
</comment>
<feature type="domain" description="Peptidase M3A/M3B catalytic" evidence="7">
    <location>
        <begin position="210"/>
        <end position="590"/>
    </location>
</feature>
<comment type="caution">
    <text evidence="9">The sequence shown here is derived from an EMBL/GenBank/DDBJ whole genome shotgun (WGS) entry which is preliminary data.</text>
</comment>
<keyword evidence="3 6" id="KW-0378">Hydrolase</keyword>
<dbReference type="Pfam" id="PF01432">
    <property type="entry name" value="Peptidase_M3"/>
    <property type="match status" value="1"/>
</dbReference>
<dbReference type="NCBIfam" id="TIGR00181">
    <property type="entry name" value="pepF"/>
    <property type="match status" value="1"/>
</dbReference>
<evidence type="ECO:0000259" key="8">
    <source>
        <dbReference type="Pfam" id="PF08439"/>
    </source>
</evidence>